<dbReference type="EMBL" id="JABURA010000001">
    <property type="protein sequence ID" value="NUB90197.1"/>
    <property type="molecule type" value="Genomic_DNA"/>
</dbReference>
<evidence type="ECO:0000313" key="1">
    <source>
        <dbReference type="EMBL" id="NUB90197.1"/>
    </source>
</evidence>
<dbReference type="OrthoDB" id="203934at2157"/>
<comment type="caution">
    <text evidence="1">The sequence shown here is derived from an EMBL/GenBank/DDBJ whole genome shotgun (WGS) entry which is preliminary data.</text>
</comment>
<dbReference type="AlphaFoldDB" id="A0A8J8GLX3"/>
<dbReference type="Proteomes" id="UP000728647">
    <property type="component" value="Unassembled WGS sequence"/>
</dbReference>
<evidence type="ECO:0000313" key="2">
    <source>
        <dbReference type="Proteomes" id="UP000728647"/>
    </source>
</evidence>
<dbReference type="RefSeq" id="WP_174701324.1">
    <property type="nucleotide sequence ID" value="NZ_JABURA010000001.1"/>
</dbReference>
<protein>
    <submittedName>
        <fullName evidence="1">Uncharacterized protein</fullName>
    </submittedName>
</protein>
<proteinExistence type="predicted"/>
<reference evidence="1" key="1">
    <citation type="submission" date="2020-06" db="EMBL/GenBank/DDBJ databases">
        <title>Haloterrigena sp. nov., an extremely halophilic archaeon isolated from a saline sediment.</title>
        <authorList>
            <person name="Liu B.-B."/>
        </authorList>
    </citation>
    <scope>NUCLEOTIDE SEQUENCE</scope>
    <source>
        <strain evidence="1">SYSU A121-1</strain>
    </source>
</reference>
<organism evidence="1 2">
    <name type="scientific">Haloterrigena gelatinilytica</name>
    <dbReference type="NCBI Taxonomy" id="2741724"/>
    <lineage>
        <taxon>Archaea</taxon>
        <taxon>Methanobacteriati</taxon>
        <taxon>Methanobacteriota</taxon>
        <taxon>Stenosarchaea group</taxon>
        <taxon>Halobacteria</taxon>
        <taxon>Halobacteriales</taxon>
        <taxon>Natrialbaceae</taxon>
        <taxon>Haloterrigena</taxon>
    </lineage>
</organism>
<name>A0A8J8GLX3_9EURY</name>
<sequence>MTQDTNGRTLVFSYDYKPGSEFETIAHLQPGTTIRLLRTVDGETVSEISQPDEYTGHVIRYESSGGALEPTTILFVREGRISTGESASLDTDASMFSSRLNLLATTVEQ</sequence>
<gene>
    <name evidence="1" type="ORF">HT576_03995</name>
</gene>
<accession>A0A8J8GLX3</accession>